<dbReference type="Pfam" id="PF00583">
    <property type="entry name" value="Acetyltransf_1"/>
    <property type="match status" value="1"/>
</dbReference>
<dbReference type="SUPFAM" id="SSF55729">
    <property type="entry name" value="Acyl-CoA N-acyltransferases (Nat)"/>
    <property type="match status" value="1"/>
</dbReference>
<protein>
    <submittedName>
        <fullName evidence="4">GNAT family N-acetyltransferase</fullName>
    </submittedName>
</protein>
<dbReference type="InterPro" id="IPR000182">
    <property type="entry name" value="GNAT_dom"/>
</dbReference>
<dbReference type="PANTHER" id="PTHR43420:SF47">
    <property type="entry name" value="N-ACETYLTRANSFERASE DOMAIN-CONTAINING PROTEIN"/>
    <property type="match status" value="1"/>
</dbReference>
<sequence>MFREATERDLLPLMELEREANRSALAHVFPAERYPFPADDVLARWRLVLDEPSAEVLVADDPDDDADGLVAYAAYDDDTLRHLAVRPDHWGRGLATAAIETVLHAMDLRGSTAASLWVLQENHRARRFYEYLGWRPTDEVREAPWPPYPLEMVYTRLIVQSER</sequence>
<dbReference type="PANTHER" id="PTHR43420">
    <property type="entry name" value="ACETYLTRANSFERASE"/>
    <property type="match status" value="1"/>
</dbReference>
<proteinExistence type="predicted"/>
<keyword evidence="2" id="KW-0012">Acyltransferase</keyword>
<dbReference type="Gene3D" id="3.40.630.30">
    <property type="match status" value="1"/>
</dbReference>
<dbReference type="InterPro" id="IPR050680">
    <property type="entry name" value="YpeA/RimI_acetyltransf"/>
</dbReference>
<dbReference type="Proteomes" id="UP000754710">
    <property type="component" value="Unassembled WGS sequence"/>
</dbReference>
<evidence type="ECO:0000256" key="2">
    <source>
        <dbReference type="ARBA" id="ARBA00023315"/>
    </source>
</evidence>
<feature type="domain" description="N-acetyltransferase" evidence="3">
    <location>
        <begin position="32"/>
        <end position="134"/>
    </location>
</feature>
<keyword evidence="1" id="KW-0808">Transferase</keyword>
<dbReference type="CDD" id="cd04301">
    <property type="entry name" value="NAT_SF"/>
    <property type="match status" value="1"/>
</dbReference>
<dbReference type="EMBL" id="JAIEZQ010000001">
    <property type="protein sequence ID" value="MBY9074070.1"/>
    <property type="molecule type" value="Genomic_DNA"/>
</dbReference>
<name>A0ABS7RGA4_9ACTN</name>
<evidence type="ECO:0000313" key="4">
    <source>
        <dbReference type="EMBL" id="MBY9074070.1"/>
    </source>
</evidence>
<keyword evidence="5" id="KW-1185">Reference proteome</keyword>
<gene>
    <name evidence="4" type="ORF">K1X13_04455</name>
</gene>
<dbReference type="RefSeq" id="WP_221023787.1">
    <property type="nucleotide sequence ID" value="NZ_JAIEZQ010000001.1"/>
</dbReference>
<evidence type="ECO:0000259" key="3">
    <source>
        <dbReference type="Pfam" id="PF00583"/>
    </source>
</evidence>
<evidence type="ECO:0000256" key="1">
    <source>
        <dbReference type="ARBA" id="ARBA00022679"/>
    </source>
</evidence>
<accession>A0ABS7RGA4</accession>
<evidence type="ECO:0000313" key="5">
    <source>
        <dbReference type="Proteomes" id="UP000754710"/>
    </source>
</evidence>
<dbReference type="InterPro" id="IPR016181">
    <property type="entry name" value="Acyl_CoA_acyltransferase"/>
</dbReference>
<reference evidence="4 5" key="1">
    <citation type="submission" date="2021-08" db="EMBL/GenBank/DDBJ databases">
        <title>Nocardioides bacterium WL0053 sp. nov., isolated from the sediment.</title>
        <authorList>
            <person name="Wang L."/>
            <person name="Zhang D."/>
            <person name="Zhang A."/>
        </authorList>
    </citation>
    <scope>NUCLEOTIDE SEQUENCE [LARGE SCALE GENOMIC DNA]</scope>
    <source>
        <strain evidence="4 5">WL0053</strain>
    </source>
</reference>
<organism evidence="4 5">
    <name type="scientific">Nocardioides jiangsuensis</name>
    <dbReference type="NCBI Taxonomy" id="2866161"/>
    <lineage>
        <taxon>Bacteria</taxon>
        <taxon>Bacillati</taxon>
        <taxon>Actinomycetota</taxon>
        <taxon>Actinomycetes</taxon>
        <taxon>Propionibacteriales</taxon>
        <taxon>Nocardioidaceae</taxon>
        <taxon>Nocardioides</taxon>
    </lineage>
</organism>
<comment type="caution">
    <text evidence="4">The sequence shown here is derived from an EMBL/GenBank/DDBJ whole genome shotgun (WGS) entry which is preliminary data.</text>
</comment>